<dbReference type="Proteomes" id="UP001153076">
    <property type="component" value="Unassembled WGS sequence"/>
</dbReference>
<feature type="compositionally biased region" description="Polar residues" evidence="1">
    <location>
        <begin position="22"/>
        <end position="34"/>
    </location>
</feature>
<proteinExistence type="predicted"/>
<keyword evidence="3" id="KW-1185">Reference proteome</keyword>
<gene>
    <name evidence="2" type="ORF">Cgig2_033733</name>
</gene>
<protein>
    <submittedName>
        <fullName evidence="2">Uncharacterized protein</fullName>
    </submittedName>
</protein>
<dbReference type="EMBL" id="JAKOGI010000450">
    <property type="protein sequence ID" value="KAJ8434783.1"/>
    <property type="molecule type" value="Genomic_DNA"/>
</dbReference>
<comment type="caution">
    <text evidence="2">The sequence shown here is derived from an EMBL/GenBank/DDBJ whole genome shotgun (WGS) entry which is preliminary data.</text>
</comment>
<name>A0A9Q1K104_9CARY</name>
<feature type="region of interest" description="Disordered" evidence="1">
    <location>
        <begin position="1"/>
        <end position="71"/>
    </location>
</feature>
<dbReference type="AlphaFoldDB" id="A0A9Q1K104"/>
<organism evidence="2 3">
    <name type="scientific">Carnegiea gigantea</name>
    <dbReference type="NCBI Taxonomy" id="171969"/>
    <lineage>
        <taxon>Eukaryota</taxon>
        <taxon>Viridiplantae</taxon>
        <taxon>Streptophyta</taxon>
        <taxon>Embryophyta</taxon>
        <taxon>Tracheophyta</taxon>
        <taxon>Spermatophyta</taxon>
        <taxon>Magnoliopsida</taxon>
        <taxon>eudicotyledons</taxon>
        <taxon>Gunneridae</taxon>
        <taxon>Pentapetalae</taxon>
        <taxon>Caryophyllales</taxon>
        <taxon>Cactineae</taxon>
        <taxon>Cactaceae</taxon>
        <taxon>Cactoideae</taxon>
        <taxon>Echinocereeae</taxon>
        <taxon>Carnegiea</taxon>
    </lineage>
</organism>
<evidence type="ECO:0000313" key="3">
    <source>
        <dbReference type="Proteomes" id="UP001153076"/>
    </source>
</evidence>
<reference evidence="2" key="1">
    <citation type="submission" date="2022-04" db="EMBL/GenBank/DDBJ databases">
        <title>Carnegiea gigantea Genome sequencing and assembly v2.</title>
        <authorList>
            <person name="Copetti D."/>
            <person name="Sanderson M.J."/>
            <person name="Burquez A."/>
            <person name="Wojciechowski M.F."/>
        </authorList>
    </citation>
    <scope>NUCLEOTIDE SEQUENCE</scope>
    <source>
        <strain evidence="2">SGP5-SGP5p</strain>
        <tissue evidence="2">Aerial part</tissue>
    </source>
</reference>
<sequence>MAKIQMTARLRSPDELLVKGTSEGNPRSSSGCNRSSIGVEVESTSTSSSPKEKQRSRSGKASSGSCGRGVSLSWGPRTLGHPGWAEHSLPQPKSCELLKEVSPRGKVPPAAGYRFVLPEAYATVNKPPAKCIAMYWAAFTYGVRSPLHRVIMDILNKYDLTSVQIVPTFWHNICSFIRTCELRRLTCTGRTFVQVHSVQRAPREAEDLGWYCFDNKKGFLTAIEKNSKKYNFLLVHREAGWGDHPNWNEGKPVRNPYRELTEAKKRAARYFHFYVQEDDRPRPIPKFMALVVEAQKGPERKHSRSSEREPMYWFPMLKYFANDFFLAAAGLLILKEFSKEQARAKLLPLESGDAKAEQAAAEAKKVREEVRCKHVQVLAKKVYPQSLCIYPSLQFFFSFYVLTDFPSLQALSLAPRSKKPIIGSLNLPRLVSHKRLRIERRYDVAATFAPTSLRAGAPSSKGKGIEGLAQSQSGRAIRHTLAPIADFLAADAPTKRTLVEKLAKSWSPALADSAKMSAVDEEHVAMAEIFARALKVAKSRPSVSALEKRIYDLEIGGNNGQVQVRSEKLKKEKEAVEAEKMDLERQLGEAHS</sequence>
<feature type="region of interest" description="Disordered" evidence="1">
    <location>
        <begin position="573"/>
        <end position="592"/>
    </location>
</feature>
<accession>A0A9Q1K104</accession>
<dbReference type="OrthoDB" id="1752359at2759"/>
<evidence type="ECO:0000313" key="2">
    <source>
        <dbReference type="EMBL" id="KAJ8434783.1"/>
    </source>
</evidence>
<feature type="compositionally biased region" description="Low complexity" evidence="1">
    <location>
        <begin position="35"/>
        <end position="49"/>
    </location>
</feature>
<evidence type="ECO:0000256" key="1">
    <source>
        <dbReference type="SAM" id="MobiDB-lite"/>
    </source>
</evidence>